<comment type="caution">
    <text evidence="1">The sequence shown here is derived from an EMBL/GenBank/DDBJ whole genome shotgun (WGS) entry which is preliminary data.</text>
</comment>
<reference evidence="1" key="2">
    <citation type="journal article" date="2020" name="Nat. Commun.">
        <title>Large-scale genome sequencing of mycorrhizal fungi provides insights into the early evolution of symbiotic traits.</title>
        <authorList>
            <person name="Miyauchi S."/>
            <person name="Kiss E."/>
            <person name="Kuo A."/>
            <person name="Drula E."/>
            <person name="Kohler A."/>
            <person name="Sanchez-Garcia M."/>
            <person name="Morin E."/>
            <person name="Andreopoulos B."/>
            <person name="Barry K.W."/>
            <person name="Bonito G."/>
            <person name="Buee M."/>
            <person name="Carver A."/>
            <person name="Chen C."/>
            <person name="Cichocki N."/>
            <person name="Clum A."/>
            <person name="Culley D."/>
            <person name="Crous P.W."/>
            <person name="Fauchery L."/>
            <person name="Girlanda M."/>
            <person name="Hayes R.D."/>
            <person name="Keri Z."/>
            <person name="LaButti K."/>
            <person name="Lipzen A."/>
            <person name="Lombard V."/>
            <person name="Magnuson J."/>
            <person name="Maillard F."/>
            <person name="Murat C."/>
            <person name="Nolan M."/>
            <person name="Ohm R.A."/>
            <person name="Pangilinan J."/>
            <person name="Pereira M.F."/>
            <person name="Perotto S."/>
            <person name="Peter M."/>
            <person name="Pfister S."/>
            <person name="Riley R."/>
            <person name="Sitrit Y."/>
            <person name="Stielow J.B."/>
            <person name="Szollosi G."/>
            <person name="Zifcakova L."/>
            <person name="Stursova M."/>
            <person name="Spatafora J.W."/>
            <person name="Tedersoo L."/>
            <person name="Vaario L.M."/>
            <person name="Yamada A."/>
            <person name="Yan M."/>
            <person name="Wang P."/>
            <person name="Xu J."/>
            <person name="Bruns T."/>
            <person name="Baldrian P."/>
            <person name="Vilgalys R."/>
            <person name="Dunand C."/>
            <person name="Henrissat B."/>
            <person name="Grigoriev I.V."/>
            <person name="Hibbett D."/>
            <person name="Nagy L.G."/>
            <person name="Martin F.M."/>
        </authorList>
    </citation>
    <scope>NUCLEOTIDE SEQUENCE</scope>
    <source>
        <strain evidence="1">BED1</strain>
    </source>
</reference>
<dbReference type="Proteomes" id="UP001194468">
    <property type="component" value="Unassembled WGS sequence"/>
</dbReference>
<organism evidence="1 2">
    <name type="scientific">Boletus edulis BED1</name>
    <dbReference type="NCBI Taxonomy" id="1328754"/>
    <lineage>
        <taxon>Eukaryota</taxon>
        <taxon>Fungi</taxon>
        <taxon>Dikarya</taxon>
        <taxon>Basidiomycota</taxon>
        <taxon>Agaricomycotina</taxon>
        <taxon>Agaricomycetes</taxon>
        <taxon>Agaricomycetidae</taxon>
        <taxon>Boletales</taxon>
        <taxon>Boletineae</taxon>
        <taxon>Boletaceae</taxon>
        <taxon>Boletoideae</taxon>
        <taxon>Boletus</taxon>
    </lineage>
</organism>
<reference evidence="1" key="1">
    <citation type="submission" date="2019-10" db="EMBL/GenBank/DDBJ databases">
        <authorList>
            <consortium name="DOE Joint Genome Institute"/>
            <person name="Kuo A."/>
            <person name="Miyauchi S."/>
            <person name="Kiss E."/>
            <person name="Drula E."/>
            <person name="Kohler A."/>
            <person name="Sanchez-Garcia M."/>
            <person name="Andreopoulos B."/>
            <person name="Barry K.W."/>
            <person name="Bonito G."/>
            <person name="Buee M."/>
            <person name="Carver A."/>
            <person name="Chen C."/>
            <person name="Cichocki N."/>
            <person name="Clum A."/>
            <person name="Culley D."/>
            <person name="Crous P.W."/>
            <person name="Fauchery L."/>
            <person name="Girlanda M."/>
            <person name="Hayes R."/>
            <person name="Keri Z."/>
            <person name="LaButti K."/>
            <person name="Lipzen A."/>
            <person name="Lombard V."/>
            <person name="Magnuson J."/>
            <person name="Maillard F."/>
            <person name="Morin E."/>
            <person name="Murat C."/>
            <person name="Nolan M."/>
            <person name="Ohm R."/>
            <person name="Pangilinan J."/>
            <person name="Pereira M."/>
            <person name="Perotto S."/>
            <person name="Peter M."/>
            <person name="Riley R."/>
            <person name="Sitrit Y."/>
            <person name="Stielow B."/>
            <person name="Szollosi G."/>
            <person name="Zifcakova L."/>
            <person name="Stursova M."/>
            <person name="Spatafora J.W."/>
            <person name="Tedersoo L."/>
            <person name="Vaario L.-M."/>
            <person name="Yamada A."/>
            <person name="Yan M."/>
            <person name="Wang P."/>
            <person name="Xu J."/>
            <person name="Bruns T."/>
            <person name="Baldrian P."/>
            <person name="Vilgalys R."/>
            <person name="Henrissat B."/>
            <person name="Grigoriev I.V."/>
            <person name="Hibbett D."/>
            <person name="Nagy L.G."/>
            <person name="Martin F.M."/>
        </authorList>
    </citation>
    <scope>NUCLEOTIDE SEQUENCE</scope>
    <source>
        <strain evidence="1">BED1</strain>
    </source>
</reference>
<dbReference type="AlphaFoldDB" id="A0AAD4BHY6"/>
<keyword evidence="2" id="KW-1185">Reference proteome</keyword>
<name>A0AAD4BHY6_BOLED</name>
<evidence type="ECO:0000313" key="2">
    <source>
        <dbReference type="Proteomes" id="UP001194468"/>
    </source>
</evidence>
<sequence>MYTSTLISFSHFRFYLHPTYPVRRVLRDSRRWSRRPFDTRDNQLGYASGKNKSGFRHFRGCSREDASAPTRPLPATRKHVEGRLHPRTCSLCFPSFYLFIESKFYHALPREKNHATPRPGGVGETYHLPHQEKQFVLHPWSRSRTASPQKSLIDVPRPSLDRNQYHVLVLHVLERTLHMLARLCRLELTGRQNEIYLTWTRIMIKSDSADAGLGMSGTNGSKPAELVCLN</sequence>
<gene>
    <name evidence="1" type="ORF">L210DRAFT_3004894</name>
</gene>
<accession>A0AAD4BHY6</accession>
<protein>
    <submittedName>
        <fullName evidence="1">Uncharacterized protein</fullName>
    </submittedName>
</protein>
<proteinExistence type="predicted"/>
<evidence type="ECO:0000313" key="1">
    <source>
        <dbReference type="EMBL" id="KAF8431076.1"/>
    </source>
</evidence>
<dbReference type="EMBL" id="WHUW01000053">
    <property type="protein sequence ID" value="KAF8431076.1"/>
    <property type="molecule type" value="Genomic_DNA"/>
</dbReference>